<protein>
    <recommendedName>
        <fullName evidence="5">Secreted protein</fullName>
    </recommendedName>
</protein>
<evidence type="ECO:0000313" key="4">
    <source>
        <dbReference type="Proteomes" id="UP001367508"/>
    </source>
</evidence>
<dbReference type="AlphaFoldDB" id="A0AAN9MX47"/>
<sequence>MAWWLSLPWRLTMTLSLSLFMVESRGTYATSMVIKLNIEAPRRRTQHGRYAASSMAKVRRRLEPMAASSKGLSKSSQPLKDPTSLPHVCLALRT</sequence>
<evidence type="ECO:0000256" key="1">
    <source>
        <dbReference type="SAM" id="MobiDB-lite"/>
    </source>
</evidence>
<proteinExistence type="predicted"/>
<keyword evidence="4" id="KW-1185">Reference proteome</keyword>
<comment type="caution">
    <text evidence="3">The sequence shown here is derived from an EMBL/GenBank/DDBJ whole genome shotgun (WGS) entry which is preliminary data.</text>
</comment>
<feature type="region of interest" description="Disordered" evidence="1">
    <location>
        <begin position="64"/>
        <end position="86"/>
    </location>
</feature>
<feature type="signal peptide" evidence="2">
    <location>
        <begin position="1"/>
        <end position="29"/>
    </location>
</feature>
<feature type="chain" id="PRO_5042920545" description="Secreted protein" evidence="2">
    <location>
        <begin position="30"/>
        <end position="94"/>
    </location>
</feature>
<evidence type="ECO:0000313" key="3">
    <source>
        <dbReference type="EMBL" id="KAK7361586.1"/>
    </source>
</evidence>
<reference evidence="3 4" key="1">
    <citation type="submission" date="2024-01" db="EMBL/GenBank/DDBJ databases">
        <title>The genomes of 5 underutilized Papilionoideae crops provide insights into root nodulation and disease resistanc.</title>
        <authorList>
            <person name="Jiang F."/>
        </authorList>
    </citation>
    <scope>NUCLEOTIDE SEQUENCE [LARGE SCALE GENOMIC DNA]</scope>
    <source>
        <strain evidence="3">LVBAO_FW01</strain>
        <tissue evidence="3">Leaves</tissue>
    </source>
</reference>
<keyword evidence="2" id="KW-0732">Signal</keyword>
<organism evidence="3 4">
    <name type="scientific">Canavalia gladiata</name>
    <name type="common">Sword bean</name>
    <name type="synonym">Dolichos gladiatus</name>
    <dbReference type="NCBI Taxonomy" id="3824"/>
    <lineage>
        <taxon>Eukaryota</taxon>
        <taxon>Viridiplantae</taxon>
        <taxon>Streptophyta</taxon>
        <taxon>Embryophyta</taxon>
        <taxon>Tracheophyta</taxon>
        <taxon>Spermatophyta</taxon>
        <taxon>Magnoliopsida</taxon>
        <taxon>eudicotyledons</taxon>
        <taxon>Gunneridae</taxon>
        <taxon>Pentapetalae</taxon>
        <taxon>rosids</taxon>
        <taxon>fabids</taxon>
        <taxon>Fabales</taxon>
        <taxon>Fabaceae</taxon>
        <taxon>Papilionoideae</taxon>
        <taxon>50 kb inversion clade</taxon>
        <taxon>NPAAA clade</taxon>
        <taxon>indigoferoid/millettioid clade</taxon>
        <taxon>Phaseoleae</taxon>
        <taxon>Canavalia</taxon>
    </lineage>
</organism>
<accession>A0AAN9MX47</accession>
<dbReference type="Proteomes" id="UP001367508">
    <property type="component" value="Unassembled WGS sequence"/>
</dbReference>
<gene>
    <name evidence="3" type="ORF">VNO77_03656</name>
</gene>
<name>A0AAN9MX47_CANGL</name>
<dbReference type="EMBL" id="JAYMYQ010000001">
    <property type="protein sequence ID" value="KAK7361586.1"/>
    <property type="molecule type" value="Genomic_DNA"/>
</dbReference>
<evidence type="ECO:0008006" key="5">
    <source>
        <dbReference type="Google" id="ProtNLM"/>
    </source>
</evidence>
<evidence type="ECO:0000256" key="2">
    <source>
        <dbReference type="SAM" id="SignalP"/>
    </source>
</evidence>